<dbReference type="Pfam" id="PF17667">
    <property type="entry name" value="Pkinase_fungal"/>
    <property type="match status" value="1"/>
</dbReference>
<name>A0A4S4MQ27_9APHY</name>
<keyword evidence="4" id="KW-1185">Reference proteome</keyword>
<dbReference type="InterPro" id="IPR040976">
    <property type="entry name" value="Pkinase_fungal"/>
</dbReference>
<evidence type="ECO:0000313" key="3">
    <source>
        <dbReference type="EMBL" id="THH28122.1"/>
    </source>
</evidence>
<dbReference type="Proteomes" id="UP000308730">
    <property type="component" value="Unassembled WGS sequence"/>
</dbReference>
<comment type="caution">
    <text evidence="3">The sequence shown here is derived from an EMBL/GenBank/DDBJ whole genome shotgun (WGS) entry which is preliminary data.</text>
</comment>
<feature type="compositionally biased region" description="Basic residues" evidence="1">
    <location>
        <begin position="104"/>
        <end position="120"/>
    </location>
</feature>
<organism evidence="3 4">
    <name type="scientific">Antrodiella citrinella</name>
    <dbReference type="NCBI Taxonomy" id="2447956"/>
    <lineage>
        <taxon>Eukaryota</taxon>
        <taxon>Fungi</taxon>
        <taxon>Dikarya</taxon>
        <taxon>Basidiomycota</taxon>
        <taxon>Agaricomycotina</taxon>
        <taxon>Agaricomycetes</taxon>
        <taxon>Polyporales</taxon>
        <taxon>Steccherinaceae</taxon>
        <taxon>Antrodiella</taxon>
    </lineage>
</organism>
<proteinExistence type="predicted"/>
<sequence>MTGPEDPDVQCASYALELLSFGGWRSHVIGAALIVDNGIRLIYYDHSAIVKSELLDWFRDPIKFISVIYGLTRLSREEWGFHPLVRLEPPIYPSLSRNKEAKAKGKSKGKGRGKGKRKGKAKDEDEDEPEAGKAKLNSNIYHGIRVKLDDGKLEPELQDVLHDQDCIIGRGTCVVNAKVVAGTDAWEKLKGENVVVKLSWPSETRVGGDLRSKAHDQAGADVLECPDGPDMAEHLPEILHCEDYHTPDGEISVQTRLSKIFGGKYEKRVLRILVQSPLERLTVLTNAKETYDVFHDIFTCESTDPSSMLGYRCRYQDGKLIENPPFEDWAGDHIEALRKNKNSFMARGNNITPTPHHKPLFRLMVKLKEALHNGVIACEATGDDGEIAELSPKDHLTLCGHFSFDAVEEIFEKFASA</sequence>
<dbReference type="OrthoDB" id="2754583at2759"/>
<evidence type="ECO:0000256" key="1">
    <source>
        <dbReference type="SAM" id="MobiDB-lite"/>
    </source>
</evidence>
<feature type="domain" description="Fungal-type protein kinase" evidence="2">
    <location>
        <begin position="10"/>
        <end position="205"/>
    </location>
</feature>
<reference evidence="3 4" key="1">
    <citation type="submission" date="2019-02" db="EMBL/GenBank/DDBJ databases">
        <title>Genome sequencing of the rare red list fungi Antrodiella citrinella (Flaviporus citrinellus).</title>
        <authorList>
            <person name="Buettner E."/>
            <person name="Kellner H."/>
        </authorList>
    </citation>
    <scope>NUCLEOTIDE SEQUENCE [LARGE SCALE GENOMIC DNA]</scope>
    <source>
        <strain evidence="3 4">DSM 108506</strain>
    </source>
</reference>
<dbReference type="EMBL" id="SGPM01000201">
    <property type="protein sequence ID" value="THH28122.1"/>
    <property type="molecule type" value="Genomic_DNA"/>
</dbReference>
<gene>
    <name evidence="3" type="ORF">EUX98_g6075</name>
</gene>
<dbReference type="AlphaFoldDB" id="A0A4S4MQ27"/>
<accession>A0A4S4MQ27</accession>
<protein>
    <recommendedName>
        <fullName evidence="2">Fungal-type protein kinase domain-containing protein</fullName>
    </recommendedName>
</protein>
<feature type="region of interest" description="Disordered" evidence="1">
    <location>
        <begin position="98"/>
        <end position="134"/>
    </location>
</feature>
<evidence type="ECO:0000313" key="4">
    <source>
        <dbReference type="Proteomes" id="UP000308730"/>
    </source>
</evidence>
<evidence type="ECO:0000259" key="2">
    <source>
        <dbReference type="Pfam" id="PF17667"/>
    </source>
</evidence>